<dbReference type="HOGENOM" id="CLU_015846_9_0_7"/>
<dbReference type="Proteomes" id="UP000004662">
    <property type="component" value="Chromosome"/>
</dbReference>
<keyword evidence="2 6" id="KW-0808">Transferase</keyword>
<name>G7Q899_9BACT</name>
<dbReference type="Gene3D" id="3.40.640.10">
    <property type="entry name" value="Type I PLP-dependent aspartate aminotransferase-like (Major domain)"/>
    <property type="match status" value="1"/>
</dbReference>
<keyword evidence="3 4" id="KW-0663">Pyridoxal phosphate</keyword>
<dbReference type="InterPro" id="IPR015422">
    <property type="entry name" value="PyrdxlP-dep_Trfase_small"/>
</dbReference>
<keyword evidence="7" id="KW-1185">Reference proteome</keyword>
<dbReference type="EC" id="2.3.1.47" evidence="6"/>
<evidence type="ECO:0000259" key="5">
    <source>
        <dbReference type="Pfam" id="PF00155"/>
    </source>
</evidence>
<dbReference type="PANTHER" id="PTHR13693">
    <property type="entry name" value="CLASS II AMINOTRANSFERASE/8-AMINO-7-OXONONANOATE SYNTHASE"/>
    <property type="match status" value="1"/>
</dbReference>
<dbReference type="PANTHER" id="PTHR13693:SF3">
    <property type="entry name" value="LD36009P"/>
    <property type="match status" value="1"/>
</dbReference>
<dbReference type="InterPro" id="IPR001917">
    <property type="entry name" value="Aminotrans_II_pyridoxalP_BS"/>
</dbReference>
<feature type="domain" description="Aminotransferase class I/classII large" evidence="5">
    <location>
        <begin position="45"/>
        <end position="386"/>
    </location>
</feature>
<proteinExistence type="inferred from homology"/>
<dbReference type="Pfam" id="PF00155">
    <property type="entry name" value="Aminotran_1_2"/>
    <property type="match status" value="1"/>
</dbReference>
<dbReference type="OrthoDB" id="9807157at2"/>
<dbReference type="InterPro" id="IPR015424">
    <property type="entry name" value="PyrdxlP-dep_Trfase"/>
</dbReference>
<reference evidence="7" key="1">
    <citation type="journal article" date="2015" name="Genome Announc.">
        <title>High-Quality Draft Genome Sequence of Desulfovibrio carbinoliphilus FW-101-2B, an Organic Acid-Oxidizing Sulfate-Reducing Bacterium Isolated from Uranium(VI)-Contaminated Groundwater.</title>
        <authorList>
            <person name="Ramsay B.D."/>
            <person name="Hwang C."/>
            <person name="Woo H.L."/>
            <person name="Carroll S.L."/>
            <person name="Lucas S."/>
            <person name="Han J."/>
            <person name="Lapidus A.L."/>
            <person name="Cheng J.F."/>
            <person name="Goodwin L.A."/>
            <person name="Pitluck S."/>
            <person name="Peters L."/>
            <person name="Chertkov O."/>
            <person name="Held B."/>
            <person name="Detter J.C."/>
            <person name="Han C.S."/>
            <person name="Tapia R."/>
            <person name="Land M.L."/>
            <person name="Hauser L.J."/>
            <person name="Kyrpides N.C."/>
            <person name="Ivanova N.N."/>
            <person name="Mikhailova N."/>
            <person name="Pagani I."/>
            <person name="Woyke T."/>
            <person name="Arkin A.P."/>
            <person name="Dehal P."/>
            <person name="Chivian D."/>
            <person name="Criddle C.S."/>
            <person name="Wu W."/>
            <person name="Chakraborty R."/>
            <person name="Hazen T.C."/>
            <person name="Fields M.W."/>
        </authorList>
    </citation>
    <scope>NUCLEOTIDE SEQUENCE [LARGE SCALE GENOMIC DNA]</scope>
    <source>
        <strain evidence="7">FW-101-2B</strain>
    </source>
</reference>
<dbReference type="Gene3D" id="3.90.1150.10">
    <property type="entry name" value="Aspartate Aminotransferase, domain 1"/>
    <property type="match status" value="1"/>
</dbReference>
<dbReference type="AlphaFoldDB" id="G7Q899"/>
<protein>
    <submittedName>
        <fullName evidence="6">8-amino-7-oxononanoate synthase</fullName>
        <ecNumber evidence="6">2.3.1.47</ecNumber>
    </submittedName>
</protein>
<dbReference type="InterPro" id="IPR004839">
    <property type="entry name" value="Aminotransferase_I/II_large"/>
</dbReference>
<dbReference type="GO" id="GO:0008710">
    <property type="term" value="F:8-amino-7-oxononanoate synthase activity"/>
    <property type="evidence" value="ECO:0007669"/>
    <property type="project" value="UniProtKB-EC"/>
</dbReference>
<organism evidence="6 7">
    <name type="scientific">Solidesulfovibrio carbinoliphilus subsp. oakridgensis</name>
    <dbReference type="NCBI Taxonomy" id="694327"/>
    <lineage>
        <taxon>Bacteria</taxon>
        <taxon>Pseudomonadati</taxon>
        <taxon>Thermodesulfobacteriota</taxon>
        <taxon>Desulfovibrionia</taxon>
        <taxon>Desulfovibrionales</taxon>
        <taxon>Desulfovibrionaceae</taxon>
        <taxon>Solidesulfovibrio</taxon>
    </lineage>
</organism>
<dbReference type="EMBL" id="CM001368">
    <property type="protein sequence ID" value="EHJ48113.1"/>
    <property type="molecule type" value="Genomic_DNA"/>
</dbReference>
<dbReference type="GO" id="GO:0030170">
    <property type="term" value="F:pyridoxal phosphate binding"/>
    <property type="evidence" value="ECO:0007669"/>
    <property type="project" value="InterPro"/>
</dbReference>
<evidence type="ECO:0000256" key="4">
    <source>
        <dbReference type="RuleBase" id="RU003693"/>
    </source>
</evidence>
<gene>
    <name evidence="6" type="ORF">DFW101_2107</name>
</gene>
<dbReference type="SUPFAM" id="SSF53383">
    <property type="entry name" value="PLP-dependent transferases"/>
    <property type="match status" value="1"/>
</dbReference>
<dbReference type="eggNOG" id="COG0156">
    <property type="taxonomic scope" value="Bacteria"/>
</dbReference>
<keyword evidence="6" id="KW-0012">Acyltransferase</keyword>
<evidence type="ECO:0000256" key="3">
    <source>
        <dbReference type="ARBA" id="ARBA00022898"/>
    </source>
</evidence>
<comment type="cofactor">
    <cofactor evidence="1 4">
        <name>pyridoxal 5'-phosphate</name>
        <dbReference type="ChEBI" id="CHEBI:597326"/>
    </cofactor>
</comment>
<evidence type="ECO:0000256" key="2">
    <source>
        <dbReference type="ARBA" id="ARBA00022679"/>
    </source>
</evidence>
<accession>G7Q899</accession>
<evidence type="ECO:0000313" key="6">
    <source>
        <dbReference type="EMBL" id="EHJ48113.1"/>
    </source>
</evidence>
<comment type="similarity">
    <text evidence="4">Belongs to the class-II pyridoxal-phosphate-dependent aminotransferase family.</text>
</comment>
<evidence type="ECO:0000313" key="7">
    <source>
        <dbReference type="Proteomes" id="UP000004662"/>
    </source>
</evidence>
<sequence>MTLRQRCDHVNALYSSISAQGINPYFRPIAKTWGTEVEVEGRRLIMIGSNDYLGLSHDPRVMDASAKAVYEWGTGPGGSRFLSGNMVLHHQLEERLAAFVGKRGAVVHVTGFSTNMGALGVLVTPADTVICDRENHASIFEGIKNTRARLVTFAHNDAAQAMQRVEAAKASRPDGDVFLITEGVFSMSGELAVLDELAAIKEAHPDIIFYLDDAHGLGVFGRGGRGAADHFGITDKVDFIMGTFSKSMASIGGFIAADDEDMLRYLRYQSRTQIFSAALPAANTVAVLTCLDILEREPERVDRLHEVTMRMRQAYRDIGLRIGNSASPIIPIIIGSDEKAFQFSRALFEAGVFALPAVYPAVPRGQALIRTAYMSTHQDRQLDFVLTVLDRLAREFGVRECDMVAEPGQACQDEAAEAAGKAKLSYL</sequence>
<evidence type="ECO:0000256" key="1">
    <source>
        <dbReference type="ARBA" id="ARBA00001933"/>
    </source>
</evidence>
<dbReference type="InterPro" id="IPR015421">
    <property type="entry name" value="PyrdxlP-dep_Trfase_major"/>
</dbReference>
<dbReference type="RefSeq" id="WP_009181496.1">
    <property type="nucleotide sequence ID" value="NZ_CM001368.1"/>
</dbReference>
<dbReference type="PROSITE" id="PS00599">
    <property type="entry name" value="AA_TRANSFER_CLASS_2"/>
    <property type="match status" value="1"/>
</dbReference>
<dbReference type="STRING" id="694327.DFW101_2107"/>
<dbReference type="InterPro" id="IPR050087">
    <property type="entry name" value="AON_synthase_class-II"/>
</dbReference>